<dbReference type="AlphaFoldDB" id="A0ABD0VA42"/>
<feature type="transmembrane region" description="Helical" evidence="1">
    <location>
        <begin position="31"/>
        <end position="56"/>
    </location>
</feature>
<evidence type="ECO:0000256" key="1">
    <source>
        <dbReference type="SAM" id="Phobius"/>
    </source>
</evidence>
<dbReference type="Proteomes" id="UP001552299">
    <property type="component" value="Unassembled WGS sequence"/>
</dbReference>
<keyword evidence="3" id="KW-1185">Reference proteome</keyword>
<evidence type="ECO:0000313" key="3">
    <source>
        <dbReference type="Proteomes" id="UP001552299"/>
    </source>
</evidence>
<gene>
    <name evidence="2" type="ORF">M5K25_008565</name>
</gene>
<accession>A0ABD0VA42</accession>
<organism evidence="2 3">
    <name type="scientific">Dendrobium thyrsiflorum</name>
    <name type="common">Pinecone-like raceme dendrobium</name>
    <name type="synonym">Orchid</name>
    <dbReference type="NCBI Taxonomy" id="117978"/>
    <lineage>
        <taxon>Eukaryota</taxon>
        <taxon>Viridiplantae</taxon>
        <taxon>Streptophyta</taxon>
        <taxon>Embryophyta</taxon>
        <taxon>Tracheophyta</taxon>
        <taxon>Spermatophyta</taxon>
        <taxon>Magnoliopsida</taxon>
        <taxon>Liliopsida</taxon>
        <taxon>Asparagales</taxon>
        <taxon>Orchidaceae</taxon>
        <taxon>Epidendroideae</taxon>
        <taxon>Malaxideae</taxon>
        <taxon>Dendrobiinae</taxon>
        <taxon>Dendrobium</taxon>
    </lineage>
</organism>
<protein>
    <submittedName>
        <fullName evidence="2">Uncharacterized protein</fullName>
    </submittedName>
</protein>
<comment type="caution">
    <text evidence="2">The sequence shown here is derived from an EMBL/GenBank/DDBJ whole genome shotgun (WGS) entry which is preliminary data.</text>
</comment>
<sequence length="60" mass="6611">MAGYVIYTAGRDTEMQKAIIADTSPFFSRPIIVVFVYLFAVTGRPFSVTSAAISIYRRGS</sequence>
<dbReference type="EMBL" id="JANQDX010000007">
    <property type="protein sequence ID" value="KAL0921488.1"/>
    <property type="molecule type" value="Genomic_DNA"/>
</dbReference>
<proteinExistence type="predicted"/>
<keyword evidence="1" id="KW-0812">Transmembrane</keyword>
<keyword evidence="1" id="KW-0472">Membrane</keyword>
<name>A0ABD0VA42_DENTH</name>
<reference evidence="2 3" key="1">
    <citation type="journal article" date="2024" name="Plant Biotechnol. J.">
        <title>Dendrobium thyrsiflorum genome and its molecular insights into genes involved in important horticultural traits.</title>
        <authorList>
            <person name="Chen B."/>
            <person name="Wang J.Y."/>
            <person name="Zheng P.J."/>
            <person name="Li K.L."/>
            <person name="Liang Y.M."/>
            <person name="Chen X.F."/>
            <person name="Zhang C."/>
            <person name="Zhao X."/>
            <person name="He X."/>
            <person name="Zhang G.Q."/>
            <person name="Liu Z.J."/>
            <person name="Xu Q."/>
        </authorList>
    </citation>
    <scope>NUCLEOTIDE SEQUENCE [LARGE SCALE GENOMIC DNA]</scope>
    <source>
        <strain evidence="2">GZMU011</strain>
    </source>
</reference>
<keyword evidence="1" id="KW-1133">Transmembrane helix</keyword>
<evidence type="ECO:0000313" key="2">
    <source>
        <dbReference type="EMBL" id="KAL0921488.1"/>
    </source>
</evidence>